<dbReference type="Gene3D" id="3.40.50.720">
    <property type="entry name" value="NAD(P)-binding Rossmann-like Domain"/>
    <property type="match status" value="1"/>
</dbReference>
<accession>A0ABW3F5A7</accession>
<dbReference type="Pfam" id="PF00899">
    <property type="entry name" value="ThiF"/>
    <property type="match status" value="1"/>
</dbReference>
<organism evidence="2 3">
    <name type="scientific">Methylophilus luteus</name>
    <dbReference type="NCBI Taxonomy" id="640108"/>
    <lineage>
        <taxon>Bacteria</taxon>
        <taxon>Pseudomonadati</taxon>
        <taxon>Pseudomonadota</taxon>
        <taxon>Betaproteobacteria</taxon>
        <taxon>Nitrosomonadales</taxon>
        <taxon>Methylophilaceae</taxon>
        <taxon>Methylophilus</taxon>
    </lineage>
</organism>
<protein>
    <submittedName>
        <fullName evidence="2">ThiF family adenylyltransferase</fullName>
    </submittedName>
</protein>
<dbReference type="SUPFAM" id="SSF54495">
    <property type="entry name" value="UBC-like"/>
    <property type="match status" value="1"/>
</dbReference>
<evidence type="ECO:0000313" key="3">
    <source>
        <dbReference type="Proteomes" id="UP001597128"/>
    </source>
</evidence>
<evidence type="ECO:0000313" key="2">
    <source>
        <dbReference type="EMBL" id="MFD0912708.1"/>
    </source>
</evidence>
<comment type="caution">
    <text evidence="2">The sequence shown here is derived from an EMBL/GenBank/DDBJ whole genome shotgun (WGS) entry which is preliminary data.</text>
</comment>
<keyword evidence="2" id="KW-0548">Nucleotidyltransferase</keyword>
<dbReference type="SUPFAM" id="SSF69572">
    <property type="entry name" value="Activating enzymes of the ubiquitin-like proteins"/>
    <property type="match status" value="1"/>
</dbReference>
<feature type="domain" description="THIF-type NAD/FAD binding fold" evidence="1">
    <location>
        <begin position="309"/>
        <end position="446"/>
    </location>
</feature>
<reference evidence="3" key="1">
    <citation type="journal article" date="2019" name="Int. J. Syst. Evol. Microbiol.">
        <title>The Global Catalogue of Microorganisms (GCM) 10K type strain sequencing project: providing services to taxonomists for standard genome sequencing and annotation.</title>
        <authorList>
            <consortium name="The Broad Institute Genomics Platform"/>
            <consortium name="The Broad Institute Genome Sequencing Center for Infectious Disease"/>
            <person name="Wu L."/>
            <person name="Ma J."/>
        </authorList>
    </citation>
    <scope>NUCLEOTIDE SEQUENCE [LARGE SCALE GENOMIC DNA]</scope>
    <source>
        <strain evidence="3">CCUG 58412</strain>
    </source>
</reference>
<dbReference type="InterPro" id="IPR045886">
    <property type="entry name" value="ThiF/MoeB/HesA"/>
</dbReference>
<evidence type="ECO:0000259" key="1">
    <source>
        <dbReference type="Pfam" id="PF00899"/>
    </source>
</evidence>
<dbReference type="EMBL" id="JBHTKB010000001">
    <property type="protein sequence ID" value="MFD0912708.1"/>
    <property type="molecule type" value="Genomic_DNA"/>
</dbReference>
<dbReference type="PANTHER" id="PTHR43267:SF3">
    <property type="entry name" value="THIF PROTEIN"/>
    <property type="match status" value="1"/>
</dbReference>
<dbReference type="GO" id="GO:0016779">
    <property type="term" value="F:nucleotidyltransferase activity"/>
    <property type="evidence" value="ECO:0007669"/>
    <property type="project" value="UniProtKB-KW"/>
</dbReference>
<dbReference type="Proteomes" id="UP001597128">
    <property type="component" value="Unassembled WGS sequence"/>
</dbReference>
<name>A0ABW3F5A7_9PROT</name>
<keyword evidence="2" id="KW-0808">Transferase</keyword>
<dbReference type="InterPro" id="IPR000594">
    <property type="entry name" value="ThiF_NAD_FAD-bd"/>
</dbReference>
<proteinExistence type="predicted"/>
<dbReference type="InterPro" id="IPR035985">
    <property type="entry name" value="Ubiquitin-activating_enz"/>
</dbReference>
<dbReference type="InterPro" id="IPR016135">
    <property type="entry name" value="UBQ-conjugating_enzyme/RWD"/>
</dbReference>
<dbReference type="PANTHER" id="PTHR43267">
    <property type="entry name" value="TRNA THREONYLCARBAMOYLADENOSINE DEHYDRATASE"/>
    <property type="match status" value="1"/>
</dbReference>
<sequence length="593" mass="65441">MDWLNKYPERFVRECAELDKLSREVDWLTISWAILPDSLALEVQIDMVVHGRVYEARMGYPAIFPNAPLYIRPRDPSERWSNHQFGTGGSLCLQWRADNWHPEITGADIIRSAYELLHTENTPVEPGVVPSVHALTEGQSSRNIYFRSIVTKDALSIIEKLEPQSKVELKLNSLFGEGGQVDFITSFKAADDSTYVVNDIPVGITGFSSLFNIDGKGWLLKSDAFDSVDEISSVEDLLRVIAEAGLDNSDIAVINETTQKYEKRTIVLYGNKTGQVNQFAIVSYSESPLKQFKVILPPPADEMRLPPDHQNLTGLKVGIVGLGSMGSKIAISLARSGIRKFVIVDDDFLKLENLVRHDLSWAEVGLHKVDAIKRALNLISPNLEIEALNHRVAGQEPPIKAANALQTLSQCDLLIDATANPEVFLHIAAIAHAHKIPMCWGEVYAGGYGGLIARARPDIDPNPIAVRDSFYTYLSELPPAPFKQAHGYDVQADAETPAIAYDSNVSLIAMSLTSLIIDTLLQVKPSEYPVPVYLIGMKKEWIFTQPFDTRPIAIQGEGWKDVAEPSSDASLAAVKLLLDKLSESSSAKPDSNS</sequence>
<gene>
    <name evidence="2" type="ORF">ACFQ1Z_04040</name>
</gene>
<keyword evidence="3" id="KW-1185">Reference proteome</keyword>
<dbReference type="RefSeq" id="WP_379055859.1">
    <property type="nucleotide sequence ID" value="NZ_JBHTKB010000001.1"/>
</dbReference>